<evidence type="ECO:0000256" key="4">
    <source>
        <dbReference type="ARBA" id="ARBA00022833"/>
    </source>
</evidence>
<accession>A0A1R3K0U6</accession>
<dbReference type="AlphaFoldDB" id="A0A1R3K0U6"/>
<evidence type="ECO:0000256" key="2">
    <source>
        <dbReference type="ARBA" id="ARBA00022723"/>
    </source>
</evidence>
<dbReference type="PANTHER" id="PTHR31251">
    <property type="entry name" value="SQUAMOSA PROMOTER-BINDING-LIKE PROTEIN 4"/>
    <property type="match status" value="1"/>
</dbReference>
<evidence type="ECO:0000256" key="9">
    <source>
        <dbReference type="PROSITE-ProRule" id="PRU00470"/>
    </source>
</evidence>
<keyword evidence="2" id="KW-0479">Metal-binding</keyword>
<feature type="domain" description="SBP-type" evidence="11">
    <location>
        <begin position="180"/>
        <end position="257"/>
    </location>
</feature>
<dbReference type="Proteomes" id="UP000187203">
    <property type="component" value="Unassembled WGS sequence"/>
</dbReference>
<proteinExistence type="predicted"/>
<dbReference type="InterPro" id="IPR004333">
    <property type="entry name" value="SBP_dom"/>
</dbReference>
<dbReference type="SUPFAM" id="SSF103612">
    <property type="entry name" value="SBT domain"/>
    <property type="match status" value="1"/>
</dbReference>
<evidence type="ECO:0000256" key="5">
    <source>
        <dbReference type="ARBA" id="ARBA00023015"/>
    </source>
</evidence>
<evidence type="ECO:0000256" key="1">
    <source>
        <dbReference type="ARBA" id="ARBA00004123"/>
    </source>
</evidence>
<keyword evidence="8" id="KW-0539">Nucleus</keyword>
<dbReference type="GO" id="GO:0005634">
    <property type="term" value="C:nucleus"/>
    <property type="evidence" value="ECO:0007669"/>
    <property type="project" value="UniProtKB-SubCell"/>
</dbReference>
<evidence type="ECO:0000313" key="12">
    <source>
        <dbReference type="EMBL" id="OMP00694.1"/>
    </source>
</evidence>
<gene>
    <name evidence="12" type="ORF">COLO4_12462</name>
</gene>
<evidence type="ECO:0000259" key="11">
    <source>
        <dbReference type="PROSITE" id="PS51141"/>
    </source>
</evidence>
<dbReference type="PANTHER" id="PTHR31251:SF180">
    <property type="entry name" value="SBP-TYPE DOMAIN-CONTAINING PROTEIN"/>
    <property type="match status" value="1"/>
</dbReference>
<evidence type="ECO:0000256" key="6">
    <source>
        <dbReference type="ARBA" id="ARBA00023125"/>
    </source>
</evidence>
<feature type="region of interest" description="Disordered" evidence="10">
    <location>
        <begin position="248"/>
        <end position="272"/>
    </location>
</feature>
<protein>
    <submittedName>
        <fullName evidence="12">Transcription factor, SBP-box</fullName>
    </submittedName>
</protein>
<evidence type="ECO:0000256" key="7">
    <source>
        <dbReference type="ARBA" id="ARBA00023163"/>
    </source>
</evidence>
<dbReference type="InterPro" id="IPR044817">
    <property type="entry name" value="SBP-like"/>
</dbReference>
<dbReference type="EMBL" id="AWUE01014923">
    <property type="protein sequence ID" value="OMP00694.1"/>
    <property type="molecule type" value="Genomic_DNA"/>
</dbReference>
<dbReference type="GO" id="GO:0008270">
    <property type="term" value="F:zinc ion binding"/>
    <property type="evidence" value="ECO:0007669"/>
    <property type="project" value="UniProtKB-KW"/>
</dbReference>
<dbReference type="Gene3D" id="4.10.1100.10">
    <property type="entry name" value="Transcription factor, SBP-box domain"/>
    <property type="match status" value="1"/>
</dbReference>
<sequence>MENGGNIFMGNRGQSGNNNNNTINLAWDLREFNPTRFDWGGNHLHNANNGFNFYATNAATRAETTSTSSSSSALPEANTIHALMFLPHHGNPTLAHHHSLYTGDGSHMHPDPHLVCLKLGKRHYFEDSTGFAERNLAGGFSNIGKKGKPYYNHNLGAGGNGAGVGPSSSSAAVMGPPAAVPRCQVEGCHVALVNAKDYHRRHKVCEMHSKAPKVVVLGLEQRFCQQCSRFHVVSEFDDSKRSCRRRLAGHNERRRKSSHHDSASRNSAQENKMMMTGRIPIPYVSSAATGRALSLLSSNSRGDICDSWISPSDLSSRSSAALRELIAENRAAILARQLILDRDHHLHLHHHANAMDQDLGSTSSCIAVVPDQTHGGWDIQTGSQVTLDLMQASSSAFGMLSVRANKTKDEEQQDCSDLWNSLEGTHVV</sequence>
<reference evidence="13" key="1">
    <citation type="submission" date="2013-09" db="EMBL/GenBank/DDBJ databases">
        <title>Corchorus olitorius genome sequencing.</title>
        <authorList>
            <person name="Alam M."/>
            <person name="Haque M.S."/>
            <person name="Islam M.S."/>
            <person name="Emdad E.M."/>
            <person name="Islam M.M."/>
            <person name="Ahmed B."/>
            <person name="Halim A."/>
            <person name="Hossen Q.M.M."/>
            <person name="Hossain M.Z."/>
            <person name="Ahmed R."/>
            <person name="Khan M.M."/>
            <person name="Islam R."/>
            <person name="Rashid M.M."/>
            <person name="Khan S.A."/>
            <person name="Rahman M.S."/>
            <person name="Alam M."/>
            <person name="Yahiya A.S."/>
            <person name="Khan M.S."/>
            <person name="Azam M.S."/>
            <person name="Haque T."/>
            <person name="Lashkar M.Z.H."/>
            <person name="Akhand A.I."/>
            <person name="Morshed G."/>
            <person name="Roy S."/>
            <person name="Uddin K.S."/>
            <person name="Rabeya T."/>
            <person name="Hossain A.S."/>
            <person name="Chowdhury A."/>
            <person name="Snigdha A.R."/>
            <person name="Mortoza M.S."/>
            <person name="Matin S.A."/>
            <person name="Hoque S.M.E."/>
            <person name="Islam M.K."/>
            <person name="Roy D.K."/>
            <person name="Haider R."/>
            <person name="Moosa M.M."/>
            <person name="Elias S.M."/>
            <person name="Hasan A.M."/>
            <person name="Jahan S."/>
            <person name="Shafiuddin M."/>
            <person name="Mahmood N."/>
            <person name="Shommy N.S."/>
        </authorList>
    </citation>
    <scope>NUCLEOTIDE SEQUENCE [LARGE SCALE GENOMIC DNA]</scope>
    <source>
        <strain evidence="13">cv. O-4</strain>
    </source>
</reference>
<evidence type="ECO:0000256" key="8">
    <source>
        <dbReference type="ARBA" id="ARBA00023242"/>
    </source>
</evidence>
<dbReference type="GO" id="GO:0003677">
    <property type="term" value="F:DNA binding"/>
    <property type="evidence" value="ECO:0007669"/>
    <property type="project" value="UniProtKB-KW"/>
</dbReference>
<dbReference type="OrthoDB" id="514967at2759"/>
<feature type="compositionally biased region" description="Basic residues" evidence="10">
    <location>
        <begin position="248"/>
        <end position="258"/>
    </location>
</feature>
<keyword evidence="3 9" id="KW-0863">Zinc-finger</keyword>
<keyword evidence="4" id="KW-0862">Zinc</keyword>
<keyword evidence="6" id="KW-0238">DNA-binding</keyword>
<organism evidence="12 13">
    <name type="scientific">Corchorus olitorius</name>
    <dbReference type="NCBI Taxonomy" id="93759"/>
    <lineage>
        <taxon>Eukaryota</taxon>
        <taxon>Viridiplantae</taxon>
        <taxon>Streptophyta</taxon>
        <taxon>Embryophyta</taxon>
        <taxon>Tracheophyta</taxon>
        <taxon>Spermatophyta</taxon>
        <taxon>Magnoliopsida</taxon>
        <taxon>eudicotyledons</taxon>
        <taxon>Gunneridae</taxon>
        <taxon>Pentapetalae</taxon>
        <taxon>rosids</taxon>
        <taxon>malvids</taxon>
        <taxon>Malvales</taxon>
        <taxon>Malvaceae</taxon>
        <taxon>Grewioideae</taxon>
        <taxon>Apeibeae</taxon>
        <taxon>Corchorus</taxon>
    </lineage>
</organism>
<comment type="caution">
    <text evidence="12">The sequence shown here is derived from an EMBL/GenBank/DDBJ whole genome shotgun (WGS) entry which is preliminary data.</text>
</comment>
<dbReference type="PROSITE" id="PS51141">
    <property type="entry name" value="ZF_SBP"/>
    <property type="match status" value="1"/>
</dbReference>
<dbReference type="STRING" id="93759.A0A1R3K0U6"/>
<evidence type="ECO:0000256" key="10">
    <source>
        <dbReference type="SAM" id="MobiDB-lite"/>
    </source>
</evidence>
<evidence type="ECO:0000313" key="13">
    <source>
        <dbReference type="Proteomes" id="UP000187203"/>
    </source>
</evidence>
<keyword evidence="5" id="KW-0805">Transcription regulation</keyword>
<evidence type="ECO:0000256" key="3">
    <source>
        <dbReference type="ARBA" id="ARBA00022771"/>
    </source>
</evidence>
<name>A0A1R3K0U6_9ROSI</name>
<keyword evidence="13" id="KW-1185">Reference proteome</keyword>
<dbReference type="FunFam" id="4.10.1100.10:FF:000001">
    <property type="entry name" value="Squamosa promoter-binding-like protein 14"/>
    <property type="match status" value="1"/>
</dbReference>
<dbReference type="InterPro" id="IPR036893">
    <property type="entry name" value="SBP_sf"/>
</dbReference>
<keyword evidence="7" id="KW-0804">Transcription</keyword>
<comment type="subcellular location">
    <subcellularLocation>
        <location evidence="1">Nucleus</location>
    </subcellularLocation>
</comment>
<dbReference type="Pfam" id="PF03110">
    <property type="entry name" value="SBP"/>
    <property type="match status" value="1"/>
</dbReference>